<feature type="compositionally biased region" description="Basic and acidic residues" evidence="2">
    <location>
        <begin position="1"/>
        <end position="12"/>
    </location>
</feature>
<dbReference type="EMBL" id="AOIB01000038">
    <property type="protein sequence ID" value="ELY54128.1"/>
    <property type="molecule type" value="Genomic_DNA"/>
</dbReference>
<dbReference type="PANTHER" id="PTHR22946">
    <property type="entry name" value="DIENELACTONE HYDROLASE DOMAIN-CONTAINING PROTEIN-RELATED"/>
    <property type="match status" value="1"/>
</dbReference>
<name>L9X0K5_9EURY</name>
<reference evidence="4 5" key="1">
    <citation type="journal article" date="2014" name="PLoS Genet.">
        <title>Phylogenetically driven sequencing of extremely halophilic archaea reveals strategies for static and dynamic osmo-response.</title>
        <authorList>
            <person name="Becker E.A."/>
            <person name="Seitzer P.M."/>
            <person name="Tritt A."/>
            <person name="Larsen D."/>
            <person name="Krusor M."/>
            <person name="Yao A.I."/>
            <person name="Wu D."/>
            <person name="Madern D."/>
            <person name="Eisen J.A."/>
            <person name="Darling A.E."/>
            <person name="Facciotti M.T."/>
        </authorList>
    </citation>
    <scope>NUCLEOTIDE SEQUENCE [LARGE SCALE GENOMIC DNA]</scope>
    <source>
        <strain evidence="4 5">DSM 10524</strain>
    </source>
</reference>
<feature type="domain" description="Xaa-Pro dipeptidyl-peptidase-like" evidence="3">
    <location>
        <begin position="39"/>
        <end position="183"/>
    </location>
</feature>
<dbReference type="AlphaFoldDB" id="L9X0K5"/>
<dbReference type="SUPFAM" id="SSF53474">
    <property type="entry name" value="alpha/beta-Hydrolases"/>
    <property type="match status" value="1"/>
</dbReference>
<sequence>MGTERVTAEEPNRAVGSPDGTEVARSGSEEYRFRSAGEQCAATLYRPAAATAGNVPCVVMGNGFSLTRRDGLPRFAERFADAGFAALTVDFRHLGDSDGEPRQLVDYQRQRADLTAAVVFARTLDGIDADRIAVWGFSFSGGHVVHVAARDERLAAAVAMFPMLDGLRAALKYGVRRNARYTAAMVRAVVGRRPIRMPVTGPPGSSAMLNQPEAAPGFEAVCAADSGWRNEFLARPSHPLPKVRPVRDARQVRCASLFCLATEDSMVPRKSIERAADHAPRGELRSYSVGHFGGFLEGFEDVVDDQVEFLDTHLREEH</sequence>
<keyword evidence="5" id="KW-1185">Reference proteome</keyword>
<dbReference type="PANTHER" id="PTHR22946:SF9">
    <property type="entry name" value="POLYKETIDE TRANSFERASE AF380"/>
    <property type="match status" value="1"/>
</dbReference>
<dbReference type="InterPro" id="IPR000383">
    <property type="entry name" value="Xaa-Pro-like_dom"/>
</dbReference>
<dbReference type="Pfam" id="PF02129">
    <property type="entry name" value="Peptidase_S15"/>
    <property type="match status" value="1"/>
</dbReference>
<evidence type="ECO:0000313" key="5">
    <source>
        <dbReference type="Proteomes" id="UP000011688"/>
    </source>
</evidence>
<evidence type="ECO:0000256" key="2">
    <source>
        <dbReference type="SAM" id="MobiDB-lite"/>
    </source>
</evidence>
<dbReference type="eggNOG" id="arCOG01658">
    <property type="taxonomic scope" value="Archaea"/>
</dbReference>
<accession>L9X0K5</accession>
<feature type="region of interest" description="Disordered" evidence="2">
    <location>
        <begin position="1"/>
        <end position="25"/>
    </location>
</feature>
<evidence type="ECO:0000256" key="1">
    <source>
        <dbReference type="ARBA" id="ARBA00022801"/>
    </source>
</evidence>
<organism evidence="4 5">
    <name type="scientific">Natronococcus amylolyticus DSM 10524</name>
    <dbReference type="NCBI Taxonomy" id="1227497"/>
    <lineage>
        <taxon>Archaea</taxon>
        <taxon>Methanobacteriati</taxon>
        <taxon>Methanobacteriota</taxon>
        <taxon>Stenosarchaea group</taxon>
        <taxon>Halobacteria</taxon>
        <taxon>Halobacteriales</taxon>
        <taxon>Natrialbaceae</taxon>
        <taxon>Natronococcus</taxon>
    </lineage>
</organism>
<evidence type="ECO:0000313" key="4">
    <source>
        <dbReference type="EMBL" id="ELY54128.1"/>
    </source>
</evidence>
<dbReference type="InterPro" id="IPR029058">
    <property type="entry name" value="AB_hydrolase_fold"/>
</dbReference>
<gene>
    <name evidence="4" type="ORF">C491_20082</name>
</gene>
<protein>
    <submittedName>
        <fullName evidence="4">X-Pro dipeptidyl-peptidase (S15 family) protein</fullName>
    </submittedName>
</protein>
<dbReference type="Gene3D" id="3.40.50.1820">
    <property type="entry name" value="alpha/beta hydrolase"/>
    <property type="match status" value="1"/>
</dbReference>
<dbReference type="RefSeq" id="WP_005559522.1">
    <property type="nucleotide sequence ID" value="NZ_AOIB01000038.1"/>
</dbReference>
<dbReference type="GO" id="GO:0016788">
    <property type="term" value="F:hydrolase activity, acting on ester bonds"/>
    <property type="evidence" value="ECO:0007669"/>
    <property type="project" value="UniProtKB-ARBA"/>
</dbReference>
<dbReference type="Proteomes" id="UP000011688">
    <property type="component" value="Unassembled WGS sequence"/>
</dbReference>
<evidence type="ECO:0000259" key="3">
    <source>
        <dbReference type="Pfam" id="PF02129"/>
    </source>
</evidence>
<comment type="caution">
    <text evidence="4">The sequence shown here is derived from an EMBL/GenBank/DDBJ whole genome shotgun (WGS) entry which is preliminary data.</text>
</comment>
<dbReference type="STRING" id="1227497.C491_20082"/>
<keyword evidence="1" id="KW-0378">Hydrolase</keyword>
<dbReference type="InterPro" id="IPR050261">
    <property type="entry name" value="FrsA_esterase"/>
</dbReference>
<proteinExistence type="predicted"/>
<dbReference type="OrthoDB" id="11256at2157"/>